<dbReference type="GO" id="GO:0000447">
    <property type="term" value="P:endonucleolytic cleavage in ITS1 to separate SSU-rRNA from 5.8S rRNA and LSU-rRNA from tricistronic rRNA transcript (SSU-rRNA, 5.8S rRNA, LSU-rRNA)"/>
    <property type="evidence" value="ECO:0007669"/>
    <property type="project" value="TreeGrafter"/>
</dbReference>
<dbReference type="GO" id="GO:0000171">
    <property type="term" value="F:ribonuclease MRP activity"/>
    <property type="evidence" value="ECO:0007669"/>
    <property type="project" value="TreeGrafter"/>
</dbReference>
<evidence type="ECO:0000313" key="2">
    <source>
        <dbReference type="Proteomes" id="UP000800093"/>
    </source>
</evidence>
<dbReference type="EMBL" id="ML986615">
    <property type="protein sequence ID" value="KAF2264476.1"/>
    <property type="molecule type" value="Genomic_DNA"/>
</dbReference>
<accession>A0A9P4N8E7</accession>
<reference evidence="2" key="1">
    <citation type="journal article" date="2020" name="Stud. Mycol.">
        <title>101 Dothideomycetes genomes: A test case for predicting lifestyles and emergence of pathogens.</title>
        <authorList>
            <person name="Haridas S."/>
            <person name="Albert R."/>
            <person name="Binder M."/>
            <person name="Bloem J."/>
            <person name="LaButti K."/>
            <person name="Salamov A."/>
            <person name="Andreopoulos B."/>
            <person name="Baker S."/>
            <person name="Barry K."/>
            <person name="Bills G."/>
            <person name="Bluhm B."/>
            <person name="Cannon C."/>
            <person name="Castanera R."/>
            <person name="Culley D."/>
            <person name="Daum C."/>
            <person name="Ezra D."/>
            <person name="Gonzalez J."/>
            <person name="Henrissat B."/>
            <person name="Kuo A."/>
            <person name="Liang C."/>
            <person name="Lipzen A."/>
            <person name="Lutzoni F."/>
            <person name="Magnuson J."/>
            <person name="Mondo S."/>
            <person name="Nolan M."/>
            <person name="Ohm R."/>
            <person name="Pangilinan J."/>
            <person name="Park H.-J."/>
            <person name="Ramirez L."/>
            <person name="Alfaro M."/>
            <person name="Sun H."/>
            <person name="Tritt A."/>
            <person name="Yoshinaga Y."/>
            <person name="Zwiers L.-H."/>
            <person name="Turgeon B."/>
            <person name="Goodwin S."/>
            <person name="Spatafora J."/>
            <person name="Crous P."/>
            <person name="Grigoriev I."/>
        </authorList>
    </citation>
    <scope>NUCLEOTIDE SEQUENCE [LARGE SCALE GENOMIC DNA]</scope>
    <source>
        <strain evidence="2">CBS 304.66</strain>
    </source>
</reference>
<dbReference type="GO" id="GO:0001682">
    <property type="term" value="P:tRNA 5'-leader removal"/>
    <property type="evidence" value="ECO:0007669"/>
    <property type="project" value="InterPro"/>
</dbReference>
<dbReference type="Proteomes" id="UP000800093">
    <property type="component" value="Unassembled WGS sequence"/>
</dbReference>
<dbReference type="InterPro" id="IPR013893">
    <property type="entry name" value="RNase_P_Rpp40"/>
</dbReference>
<protein>
    <submittedName>
        <fullName evidence="1">Uncharacterized protein</fullName>
    </submittedName>
</protein>
<dbReference type="AlphaFoldDB" id="A0A9P4N8E7"/>
<dbReference type="PANTHER" id="PTHR15396">
    <property type="entry name" value="RIBONUCLEASE P PROTEIN SUBUNIT P40"/>
    <property type="match status" value="1"/>
</dbReference>
<organism evidence="1 2">
    <name type="scientific">Lojkania enalia</name>
    <dbReference type="NCBI Taxonomy" id="147567"/>
    <lineage>
        <taxon>Eukaryota</taxon>
        <taxon>Fungi</taxon>
        <taxon>Dikarya</taxon>
        <taxon>Ascomycota</taxon>
        <taxon>Pezizomycotina</taxon>
        <taxon>Dothideomycetes</taxon>
        <taxon>Pleosporomycetidae</taxon>
        <taxon>Pleosporales</taxon>
        <taxon>Pleosporales incertae sedis</taxon>
        <taxon>Lojkania</taxon>
    </lineage>
</organism>
<keyword evidence="2" id="KW-1185">Reference proteome</keyword>
<comment type="caution">
    <text evidence="1">The sequence shown here is derived from an EMBL/GenBank/DDBJ whole genome shotgun (WGS) entry which is preliminary data.</text>
</comment>
<dbReference type="PANTHER" id="PTHR15396:SF1">
    <property type="entry name" value="RIBONUCLEASE P PROTEIN SUBUNIT P40"/>
    <property type="match status" value="1"/>
</dbReference>
<gene>
    <name evidence="1" type="ORF">CC78DRAFT_494908</name>
</gene>
<dbReference type="GO" id="GO:0004526">
    <property type="term" value="F:ribonuclease P activity"/>
    <property type="evidence" value="ECO:0007669"/>
    <property type="project" value="TreeGrafter"/>
</dbReference>
<dbReference type="GO" id="GO:0000172">
    <property type="term" value="C:ribonuclease MRP complex"/>
    <property type="evidence" value="ECO:0007669"/>
    <property type="project" value="TreeGrafter"/>
</dbReference>
<dbReference type="Pfam" id="PF08584">
    <property type="entry name" value="Ribonuc_P_40"/>
    <property type="match status" value="1"/>
</dbReference>
<evidence type="ECO:0000313" key="1">
    <source>
        <dbReference type="EMBL" id="KAF2264476.1"/>
    </source>
</evidence>
<sequence>MIDIRKNDGPYPKCYFTHSLLPGYIDPQNPSTKKKPFSTFLAQHFSHTLDLILPEELYEIVRARLESEPVGQLQYAQVNMKLGELLEGDFFNEYIKKGDIMMLSEGRPLVDSVFSLYKGILRLELDRPTYERCGLQGTPIEDGGRKHQKARWVIEFDLRASNMVHGKKLFSRLEWACRNVLNKSIVWLFYNFNPSSAESLPEGREQISKHHPYVQTTRPMPVVFERIIVPDLTLADLSQLYEQENSLALVEWLHLISLESPRIRSDDKIDSFLSRYEVPNFGSGASTKNMVHVRWNGFIPPNFVQSLFLLVSKHGLKVAKAEQDGEGGTKNQQEGRWFAMTAKAFAGYGGCYTTVQFAGRETLTWECD</sequence>
<name>A0A9P4N8E7_9PLEO</name>
<dbReference type="GO" id="GO:0030681">
    <property type="term" value="C:multimeric ribonuclease P complex"/>
    <property type="evidence" value="ECO:0007669"/>
    <property type="project" value="TreeGrafter"/>
</dbReference>
<proteinExistence type="predicted"/>
<dbReference type="OrthoDB" id="63112at2759"/>